<dbReference type="AlphaFoldDB" id="A0A2Z6E3N7"/>
<dbReference type="EMBL" id="AP018560">
    <property type="protein sequence ID" value="BBD79532.1"/>
    <property type="molecule type" value="Genomic_DNA"/>
</dbReference>
<reference evidence="2" key="2">
    <citation type="submission" date="2018-06" db="EMBL/GenBank/DDBJ databases">
        <title>Genome sequence of Rhodanobacteraceae bacterium strain Dysh456.</title>
        <authorList>
            <person name="Fukui M."/>
        </authorList>
    </citation>
    <scope>NUCLEOTIDE SEQUENCE [LARGE SCALE GENOMIC DNA]</scope>
    <source>
        <strain evidence="2">Dysh456</strain>
    </source>
</reference>
<dbReference type="InterPro" id="IPR052513">
    <property type="entry name" value="Thioester_dehydratase-like"/>
</dbReference>
<proteinExistence type="predicted"/>
<reference evidence="2" key="1">
    <citation type="submission" date="2018-04" db="EMBL/GenBank/DDBJ databases">
        <authorList>
            <person name="Watanabe M."/>
            <person name="Kojima H."/>
        </authorList>
    </citation>
    <scope>NUCLEOTIDE SEQUENCE [LARGE SCALE GENOMIC DNA]</scope>
    <source>
        <strain evidence="2">Dysh456</strain>
    </source>
</reference>
<dbReference type="Proteomes" id="UP000270530">
    <property type="component" value="Chromosome"/>
</dbReference>
<dbReference type="SUPFAM" id="SSF50249">
    <property type="entry name" value="Nucleic acid-binding proteins"/>
    <property type="match status" value="1"/>
</dbReference>
<dbReference type="PANTHER" id="PTHR34075:SF5">
    <property type="entry name" value="BLR3430 PROTEIN"/>
    <property type="match status" value="1"/>
</dbReference>
<accession>A0A2Z6E3N7</accession>
<dbReference type="PANTHER" id="PTHR34075">
    <property type="entry name" value="BLR3430 PROTEIN"/>
    <property type="match status" value="1"/>
</dbReference>
<dbReference type="RefSeq" id="WP_126536761.1">
    <property type="nucleotide sequence ID" value="NZ_AP018560.1"/>
</dbReference>
<evidence type="ECO:0008006" key="3">
    <source>
        <dbReference type="Google" id="ProtNLM"/>
    </source>
</evidence>
<protein>
    <recommendedName>
        <fullName evidence="3">DUF35 domain-containing protein</fullName>
    </recommendedName>
</protein>
<sequence>MHYAPPIDDWSAPFHAALERGELLYPACTACRHALPYGARCCPTCGGTAIAWRRSGGLARLCARVVYRRSFAAAFPAPYAVAQVQLSEGPRLPVRCPLELAANTGDTVRLDVRDGAVIAMPLTDGDTHAAA</sequence>
<dbReference type="OrthoDB" id="3182121at2"/>
<organism evidence="1 2">
    <name type="scientific">Aerosticca soli</name>
    <dbReference type="NCBI Taxonomy" id="2010829"/>
    <lineage>
        <taxon>Bacteria</taxon>
        <taxon>Pseudomonadati</taxon>
        <taxon>Pseudomonadota</taxon>
        <taxon>Gammaproteobacteria</taxon>
        <taxon>Lysobacterales</taxon>
        <taxon>Rhodanobacteraceae</taxon>
        <taxon>Aerosticca</taxon>
    </lineage>
</organism>
<gene>
    <name evidence="1" type="ORF">ALSL_0867</name>
</gene>
<dbReference type="InterPro" id="IPR012340">
    <property type="entry name" value="NA-bd_OB-fold"/>
</dbReference>
<evidence type="ECO:0000313" key="2">
    <source>
        <dbReference type="Proteomes" id="UP000270530"/>
    </source>
</evidence>
<evidence type="ECO:0000313" key="1">
    <source>
        <dbReference type="EMBL" id="BBD79532.1"/>
    </source>
</evidence>
<name>A0A2Z6E3N7_9GAMM</name>
<dbReference type="KEGG" id="rbd:ALSL_0867"/>
<keyword evidence="2" id="KW-1185">Reference proteome</keyword>